<sequence>MIKKHISKDGSFLRCGHATETVNHVLFQCPLARLVGAISPIPDPPEGIMENSLYSNSFEVKFYPRGGNKAADRIGKETITFVYSVPKLYYVVPLWLKFQVGSDMRVYENNVG</sequence>
<dbReference type="AlphaFoldDB" id="A0A078GXJ5"/>
<evidence type="ECO:0000313" key="1">
    <source>
        <dbReference type="EMBL" id="CDY29338.1"/>
    </source>
</evidence>
<dbReference type="PaxDb" id="3708-A0A078GXJ5"/>
<keyword evidence="2" id="KW-1185">Reference proteome</keyword>
<organism evidence="1 2">
    <name type="scientific">Brassica napus</name>
    <name type="common">Rape</name>
    <dbReference type="NCBI Taxonomy" id="3708"/>
    <lineage>
        <taxon>Eukaryota</taxon>
        <taxon>Viridiplantae</taxon>
        <taxon>Streptophyta</taxon>
        <taxon>Embryophyta</taxon>
        <taxon>Tracheophyta</taxon>
        <taxon>Spermatophyta</taxon>
        <taxon>Magnoliopsida</taxon>
        <taxon>eudicotyledons</taxon>
        <taxon>Gunneridae</taxon>
        <taxon>Pentapetalae</taxon>
        <taxon>rosids</taxon>
        <taxon>malvids</taxon>
        <taxon>Brassicales</taxon>
        <taxon>Brassicaceae</taxon>
        <taxon>Brassiceae</taxon>
        <taxon>Brassica</taxon>
    </lineage>
</organism>
<dbReference type="Proteomes" id="UP000028999">
    <property type="component" value="Unassembled WGS sequence"/>
</dbReference>
<gene>
    <name evidence="1" type="primary">BnaA05g16050D</name>
    <name evidence="1" type="ORF">GSBRNA2T00042902001</name>
</gene>
<accession>A0A078GXJ5</accession>
<dbReference type="Gramene" id="CDY29338">
    <property type="protein sequence ID" value="CDY29338"/>
    <property type="gene ID" value="GSBRNA2T00042902001"/>
</dbReference>
<evidence type="ECO:0000313" key="2">
    <source>
        <dbReference type="Proteomes" id="UP000028999"/>
    </source>
</evidence>
<protein>
    <submittedName>
        <fullName evidence="1">BnaA05g16050D protein</fullName>
    </submittedName>
</protein>
<reference evidence="1 2" key="1">
    <citation type="journal article" date="2014" name="Science">
        <title>Plant genetics. Early allopolyploid evolution in the post-Neolithic Brassica napus oilseed genome.</title>
        <authorList>
            <person name="Chalhoub B."/>
            <person name="Denoeud F."/>
            <person name="Liu S."/>
            <person name="Parkin I.A."/>
            <person name="Tang H."/>
            <person name="Wang X."/>
            <person name="Chiquet J."/>
            <person name="Belcram H."/>
            <person name="Tong C."/>
            <person name="Samans B."/>
            <person name="Correa M."/>
            <person name="Da Silva C."/>
            <person name="Just J."/>
            <person name="Falentin C."/>
            <person name="Koh C.S."/>
            <person name="Le Clainche I."/>
            <person name="Bernard M."/>
            <person name="Bento P."/>
            <person name="Noel B."/>
            <person name="Labadie K."/>
            <person name="Alberti A."/>
            <person name="Charles M."/>
            <person name="Arnaud D."/>
            <person name="Guo H."/>
            <person name="Daviaud C."/>
            <person name="Alamery S."/>
            <person name="Jabbari K."/>
            <person name="Zhao M."/>
            <person name="Edger P.P."/>
            <person name="Chelaifa H."/>
            <person name="Tack D."/>
            <person name="Lassalle G."/>
            <person name="Mestiri I."/>
            <person name="Schnel N."/>
            <person name="Le Paslier M.C."/>
            <person name="Fan G."/>
            <person name="Renault V."/>
            <person name="Bayer P.E."/>
            <person name="Golicz A.A."/>
            <person name="Manoli S."/>
            <person name="Lee T.H."/>
            <person name="Thi V.H."/>
            <person name="Chalabi S."/>
            <person name="Hu Q."/>
            <person name="Fan C."/>
            <person name="Tollenaere R."/>
            <person name="Lu Y."/>
            <person name="Battail C."/>
            <person name="Shen J."/>
            <person name="Sidebottom C.H."/>
            <person name="Wang X."/>
            <person name="Canaguier A."/>
            <person name="Chauveau A."/>
            <person name="Berard A."/>
            <person name="Deniot G."/>
            <person name="Guan M."/>
            <person name="Liu Z."/>
            <person name="Sun F."/>
            <person name="Lim Y.P."/>
            <person name="Lyons E."/>
            <person name="Town C.D."/>
            <person name="Bancroft I."/>
            <person name="Wang X."/>
            <person name="Meng J."/>
            <person name="Ma J."/>
            <person name="Pires J.C."/>
            <person name="King G.J."/>
            <person name="Brunel D."/>
            <person name="Delourme R."/>
            <person name="Renard M."/>
            <person name="Aury J.M."/>
            <person name="Adams K.L."/>
            <person name="Batley J."/>
            <person name="Snowdon R.J."/>
            <person name="Tost J."/>
            <person name="Edwards D."/>
            <person name="Zhou Y."/>
            <person name="Hua W."/>
            <person name="Sharpe A.G."/>
            <person name="Paterson A.H."/>
            <person name="Guan C."/>
            <person name="Wincker P."/>
        </authorList>
    </citation>
    <scope>NUCLEOTIDE SEQUENCE [LARGE SCALE GENOMIC DNA]</scope>
    <source>
        <strain evidence="2">cv. Darmor-bzh</strain>
    </source>
</reference>
<proteinExistence type="predicted"/>
<dbReference type="EMBL" id="LK032235">
    <property type="protein sequence ID" value="CDY29338.1"/>
    <property type="molecule type" value="Genomic_DNA"/>
</dbReference>
<name>A0A078GXJ5_BRANA</name>